<dbReference type="RefSeq" id="WP_002633864.1">
    <property type="nucleotide sequence ID" value="NZ_CP012109.1"/>
</dbReference>
<dbReference type="KEGG" id="mym:A176_007439"/>
<organism evidence="2 3">
    <name type="scientific">Pseudomyxococcus hansupus</name>
    <dbReference type="NCBI Taxonomy" id="1297742"/>
    <lineage>
        <taxon>Bacteria</taxon>
        <taxon>Pseudomonadati</taxon>
        <taxon>Myxococcota</taxon>
        <taxon>Myxococcia</taxon>
        <taxon>Myxococcales</taxon>
        <taxon>Cystobacterineae</taxon>
        <taxon>Myxococcaceae</taxon>
        <taxon>Pseudomyxococcus</taxon>
    </lineage>
</organism>
<sequence>MRIRYCLVLGGAGVLAVALGAVKLWPEPVLEPVPVAAFSMPEPLPPPPPPPAPPRRVPVRAVEAVTPPPPPPRETPQVSVARMPPEPMIPEPELSHPPPQYNDDIEPELPQTAQWELDKTARLAALVERDVVRLAREREDAVMQGDYQRSEQIDAMLQRNLEHLRGLHDEIRKLVAVVNGVEPSE</sequence>
<feature type="region of interest" description="Disordered" evidence="1">
    <location>
        <begin position="43"/>
        <end position="106"/>
    </location>
</feature>
<dbReference type="STRING" id="1297742.A176_007439"/>
<reference evidence="2 3" key="1">
    <citation type="journal article" date="2016" name="PLoS ONE">
        <title>Complete Genome Sequence and Comparative Genomics of a Novel Myxobacterium Myxococcus hansupus.</title>
        <authorList>
            <person name="Sharma G."/>
            <person name="Narwani T."/>
            <person name="Subramanian S."/>
        </authorList>
    </citation>
    <scope>NUCLEOTIDE SEQUENCE [LARGE SCALE GENOMIC DNA]</scope>
    <source>
        <strain evidence="3">mixupus</strain>
    </source>
</reference>
<feature type="compositionally biased region" description="Pro residues" evidence="1">
    <location>
        <begin position="43"/>
        <end position="56"/>
    </location>
</feature>
<evidence type="ECO:0000313" key="3">
    <source>
        <dbReference type="Proteomes" id="UP000009026"/>
    </source>
</evidence>
<keyword evidence="3" id="KW-1185">Reference proteome</keyword>
<accession>A0A0H4XQ90</accession>
<protein>
    <submittedName>
        <fullName evidence="2">Uncharacterized protein</fullName>
    </submittedName>
</protein>
<dbReference type="PATRIC" id="fig|1297742.4.peg.7567"/>
<dbReference type="Proteomes" id="UP000009026">
    <property type="component" value="Chromosome"/>
</dbReference>
<evidence type="ECO:0000313" key="2">
    <source>
        <dbReference type="EMBL" id="AKQ70527.1"/>
    </source>
</evidence>
<name>A0A0H4XQ90_9BACT</name>
<evidence type="ECO:0000256" key="1">
    <source>
        <dbReference type="SAM" id="MobiDB-lite"/>
    </source>
</evidence>
<dbReference type="EMBL" id="CP012109">
    <property type="protein sequence ID" value="AKQ70527.1"/>
    <property type="molecule type" value="Genomic_DNA"/>
</dbReference>
<dbReference type="AlphaFoldDB" id="A0A0H4XQ90"/>
<gene>
    <name evidence="2" type="ORF">A176_007439</name>
</gene>
<feature type="compositionally biased region" description="Pro residues" evidence="1">
    <location>
        <begin position="84"/>
        <end position="100"/>
    </location>
</feature>
<proteinExistence type="predicted"/>